<dbReference type="Proteomes" id="UP000077202">
    <property type="component" value="Unassembled WGS sequence"/>
</dbReference>
<protein>
    <recommendedName>
        <fullName evidence="7">C2H2-type domain-containing protein</fullName>
    </recommendedName>
</protein>
<keyword evidence="4" id="KW-0862">Zinc</keyword>
<keyword evidence="1" id="KW-0479">Metal-binding</keyword>
<feature type="compositionally biased region" description="Polar residues" evidence="6">
    <location>
        <begin position="1"/>
        <end position="11"/>
    </location>
</feature>
<dbReference type="PROSITE" id="PS00028">
    <property type="entry name" value="ZINC_FINGER_C2H2_1"/>
    <property type="match status" value="1"/>
</dbReference>
<proteinExistence type="predicted"/>
<dbReference type="FunFam" id="3.30.160.60:FF:000100">
    <property type="entry name" value="Zinc finger 45-like"/>
    <property type="match status" value="1"/>
</dbReference>
<feature type="domain" description="C2H2-type" evidence="7">
    <location>
        <begin position="59"/>
        <end position="86"/>
    </location>
</feature>
<evidence type="ECO:0000256" key="6">
    <source>
        <dbReference type="SAM" id="MobiDB-lite"/>
    </source>
</evidence>
<dbReference type="GO" id="GO:0008270">
    <property type="term" value="F:zinc ion binding"/>
    <property type="evidence" value="ECO:0007669"/>
    <property type="project" value="UniProtKB-KW"/>
</dbReference>
<feature type="region of interest" description="Disordered" evidence="6">
    <location>
        <begin position="82"/>
        <end position="108"/>
    </location>
</feature>
<dbReference type="InterPro" id="IPR013087">
    <property type="entry name" value="Znf_C2H2_type"/>
</dbReference>
<evidence type="ECO:0000256" key="2">
    <source>
        <dbReference type="ARBA" id="ARBA00022737"/>
    </source>
</evidence>
<gene>
    <name evidence="8" type="ORF">AXG93_3719s1510</name>
</gene>
<reference evidence="8" key="1">
    <citation type="submission" date="2016-03" db="EMBL/GenBank/DDBJ databases">
        <title>Mechanisms controlling the formation of the plant cell surface in tip-growing cells are functionally conserved among land plants.</title>
        <authorList>
            <person name="Honkanen S."/>
            <person name="Jones V.A."/>
            <person name="Morieri G."/>
            <person name="Champion C."/>
            <person name="Hetherington A.J."/>
            <person name="Kelly S."/>
            <person name="Saint-Marcoux D."/>
            <person name="Proust H."/>
            <person name="Prescott H."/>
            <person name="Dolan L."/>
        </authorList>
    </citation>
    <scope>NUCLEOTIDE SEQUENCE [LARGE SCALE GENOMIC DNA]</scope>
    <source>
        <tissue evidence="8">Whole gametophyte</tissue>
    </source>
</reference>
<dbReference type="InterPro" id="IPR036236">
    <property type="entry name" value="Znf_C2H2_sf"/>
</dbReference>
<feature type="region of interest" description="Disordered" evidence="6">
    <location>
        <begin position="1"/>
        <end position="36"/>
    </location>
</feature>
<dbReference type="PROSITE" id="PS50157">
    <property type="entry name" value="ZINC_FINGER_C2H2_2"/>
    <property type="match status" value="1"/>
</dbReference>
<evidence type="ECO:0000313" key="8">
    <source>
        <dbReference type="EMBL" id="OAE22071.1"/>
    </source>
</evidence>
<keyword evidence="3 5" id="KW-0863">Zinc-finger</keyword>
<evidence type="ECO:0000256" key="1">
    <source>
        <dbReference type="ARBA" id="ARBA00022723"/>
    </source>
</evidence>
<sequence length="137" mass="15632">MFPSNSASGSHGSEDQEMGVRSRRGASRYEFDDGEGENLVDGYQLVELDGQEILAEHTHFCELCGKGFKRDANLRMHMRSHGDEYKTPEALARPQKPIDEQTPEIPKRFSSPHVGCKRNVRFCVSLRSRRWFEATDT</sequence>
<evidence type="ECO:0000256" key="5">
    <source>
        <dbReference type="PROSITE-ProRule" id="PRU00042"/>
    </source>
</evidence>
<evidence type="ECO:0000259" key="7">
    <source>
        <dbReference type="PROSITE" id="PS50157"/>
    </source>
</evidence>
<accession>A0A176VP68</accession>
<dbReference type="AlphaFoldDB" id="A0A176VP68"/>
<evidence type="ECO:0000256" key="4">
    <source>
        <dbReference type="ARBA" id="ARBA00022833"/>
    </source>
</evidence>
<keyword evidence="2" id="KW-0677">Repeat</keyword>
<dbReference type="GO" id="GO:0010044">
    <property type="term" value="P:response to aluminum ion"/>
    <property type="evidence" value="ECO:0007669"/>
    <property type="project" value="InterPro"/>
</dbReference>
<dbReference type="Pfam" id="PF12171">
    <property type="entry name" value="zf-C2H2_jaz"/>
    <property type="match status" value="1"/>
</dbReference>
<evidence type="ECO:0000313" key="9">
    <source>
        <dbReference type="Proteomes" id="UP000077202"/>
    </source>
</evidence>
<dbReference type="SMART" id="SM00355">
    <property type="entry name" value="ZnF_C2H2"/>
    <property type="match status" value="1"/>
</dbReference>
<dbReference type="PANTHER" id="PTHR46352">
    <property type="entry name" value="PROTEIN SENSITIVE TO PROTON RHIZOTOXICITY 1"/>
    <property type="match status" value="1"/>
</dbReference>
<dbReference type="EMBL" id="LVLJ01003285">
    <property type="protein sequence ID" value="OAE22071.1"/>
    <property type="molecule type" value="Genomic_DNA"/>
</dbReference>
<name>A0A176VP68_MARPO</name>
<dbReference type="SUPFAM" id="SSF57667">
    <property type="entry name" value="beta-beta-alpha zinc fingers"/>
    <property type="match status" value="1"/>
</dbReference>
<dbReference type="InterPro" id="IPR044300">
    <property type="entry name" value="STOP1/2"/>
</dbReference>
<comment type="caution">
    <text evidence="8">The sequence shown here is derived from an EMBL/GenBank/DDBJ whole genome shotgun (WGS) entry which is preliminary data.</text>
</comment>
<organism evidence="8 9">
    <name type="scientific">Marchantia polymorpha subsp. ruderalis</name>
    <dbReference type="NCBI Taxonomy" id="1480154"/>
    <lineage>
        <taxon>Eukaryota</taxon>
        <taxon>Viridiplantae</taxon>
        <taxon>Streptophyta</taxon>
        <taxon>Embryophyta</taxon>
        <taxon>Marchantiophyta</taxon>
        <taxon>Marchantiopsida</taxon>
        <taxon>Marchantiidae</taxon>
        <taxon>Marchantiales</taxon>
        <taxon>Marchantiaceae</taxon>
        <taxon>Marchantia</taxon>
    </lineage>
</organism>
<keyword evidence="9" id="KW-1185">Reference proteome</keyword>
<dbReference type="Gene3D" id="3.30.160.60">
    <property type="entry name" value="Classic Zinc Finger"/>
    <property type="match status" value="1"/>
</dbReference>
<dbReference type="PANTHER" id="PTHR46352:SF1">
    <property type="entry name" value="PROTEIN SENSITIVE TO PROTON RHIZOTOXICITY 1"/>
    <property type="match status" value="1"/>
</dbReference>
<dbReference type="InterPro" id="IPR022755">
    <property type="entry name" value="Znf_C2H2_jaz"/>
</dbReference>
<evidence type="ECO:0000256" key="3">
    <source>
        <dbReference type="ARBA" id="ARBA00022771"/>
    </source>
</evidence>
<dbReference type="GO" id="GO:0010447">
    <property type="term" value="P:response to acidic pH"/>
    <property type="evidence" value="ECO:0007669"/>
    <property type="project" value="InterPro"/>
</dbReference>